<dbReference type="Proteomes" id="UP000296822">
    <property type="component" value="Chromosome"/>
</dbReference>
<dbReference type="KEGG" id="nbg:DV706_04015"/>
<proteinExistence type="predicted"/>
<sequence length="536" mass="61919">MYQHYLLLMPELVESEECNIGLDVEGHFSGLAKQSMKFHNAIAELIDNSISANIKNKDYFSDDNVGESFRIQITITRYSDRVEVIVADSGEGMSPEMLRNDIWTSGNTDNADGVLNEHGFGLKNALSFLTRNQGNPPFTIISRTSDDYKEGHFGKVKGPISREMSRDIGKFRDLWNEGAEALEDPETGTRVHLTTSNEILQSSYRRATRLETISKAIREHFGVTYRHYLQKTDRNHIIIDWEDKVTNDSGEASVKPIYPEFKTGEDENGNEWYRSDDIVVEGEDGNQYSAKYKRGIVDWEATWEKYERDSYDGIATGEGDSPFRIYYQKTQATQGIDIVYNGRTLKTGLIEKVWDRPTHNQFNDFVGEIIISDEAFETVNNKVDINDNSILWLELKENLNQEEWYEPIKYGRTEKEAGIKQRLRRKLEAQMATENVRAEKGFDGVDVDLLQEFEEDYEYIYEVKRSNANPIDVYQCVMYWDAYSRTDDSNLSKVILVARSIGDNAASMVDRWNNRQDEYGDEYNIEFQPLSEYDLD</sequence>
<dbReference type="EMBL" id="CP031305">
    <property type="protein sequence ID" value="QCC53722.1"/>
    <property type="molecule type" value="Genomic_DNA"/>
</dbReference>
<accession>A0A4D6HKW4</accession>
<dbReference type="Pfam" id="PF13589">
    <property type="entry name" value="HATPase_c_3"/>
    <property type="match status" value="1"/>
</dbReference>
<protein>
    <submittedName>
        <fullName evidence="1">Uncharacterized protein</fullName>
    </submittedName>
</protein>
<dbReference type="AlphaFoldDB" id="A0A4D6HKW4"/>
<dbReference type="InterPro" id="IPR036890">
    <property type="entry name" value="HATPase_C_sf"/>
</dbReference>
<reference evidence="1 2" key="1">
    <citation type="journal article" date="2019" name="Nat. Commun.">
        <title>A new type of DNA phosphorothioation-based antiviral system in archaea.</title>
        <authorList>
            <person name="Xiong L."/>
            <person name="Liu S."/>
            <person name="Chen S."/>
            <person name="Xiao Y."/>
            <person name="Zhu B."/>
            <person name="Gao Y."/>
            <person name="Zhang Y."/>
            <person name="Chen B."/>
            <person name="Luo J."/>
            <person name="Deng Z."/>
            <person name="Chen X."/>
            <person name="Wang L."/>
            <person name="Chen S."/>
        </authorList>
    </citation>
    <scope>NUCLEOTIDE SEQUENCE [LARGE SCALE GENOMIC DNA]</scope>
    <source>
        <strain evidence="1 2">JCM 10635</strain>
    </source>
</reference>
<evidence type="ECO:0000313" key="1">
    <source>
        <dbReference type="EMBL" id="QCC53722.1"/>
    </source>
</evidence>
<dbReference type="Gene3D" id="3.30.565.10">
    <property type="entry name" value="Histidine kinase-like ATPase, C-terminal domain"/>
    <property type="match status" value="1"/>
</dbReference>
<gene>
    <name evidence="1" type="ORF">DV706_04015</name>
</gene>
<name>A0A4D6HKW4_9EURY</name>
<organism evidence="1 2">
    <name type="scientific">Natronorubrum bangense</name>
    <dbReference type="NCBI Taxonomy" id="61858"/>
    <lineage>
        <taxon>Archaea</taxon>
        <taxon>Methanobacteriati</taxon>
        <taxon>Methanobacteriota</taxon>
        <taxon>Stenosarchaea group</taxon>
        <taxon>Halobacteria</taxon>
        <taxon>Halobacteriales</taxon>
        <taxon>Natrialbaceae</taxon>
        <taxon>Natronorubrum</taxon>
    </lineage>
</organism>
<dbReference type="SUPFAM" id="SSF55874">
    <property type="entry name" value="ATPase domain of HSP90 chaperone/DNA topoisomerase II/histidine kinase"/>
    <property type="match status" value="1"/>
</dbReference>
<evidence type="ECO:0000313" key="2">
    <source>
        <dbReference type="Proteomes" id="UP000296822"/>
    </source>
</evidence>